<dbReference type="GO" id="GO:0006355">
    <property type="term" value="P:regulation of DNA-templated transcription"/>
    <property type="evidence" value="ECO:0007669"/>
    <property type="project" value="UniProtKB-ARBA"/>
</dbReference>
<proteinExistence type="predicted"/>
<accession>A0A5A9ZFS8</accession>
<evidence type="ECO:0000259" key="3">
    <source>
        <dbReference type="PROSITE" id="PS50977"/>
    </source>
</evidence>
<dbReference type="SUPFAM" id="SSF46689">
    <property type="entry name" value="Homeodomain-like"/>
    <property type="match status" value="1"/>
</dbReference>
<organism evidence="4 5">
    <name type="scientific">Streptomyces apricus</name>
    <dbReference type="NCBI Taxonomy" id="1828112"/>
    <lineage>
        <taxon>Bacteria</taxon>
        <taxon>Bacillati</taxon>
        <taxon>Actinomycetota</taxon>
        <taxon>Actinomycetes</taxon>
        <taxon>Kitasatosporales</taxon>
        <taxon>Streptomycetaceae</taxon>
        <taxon>Streptomyces</taxon>
    </lineage>
</organism>
<evidence type="ECO:0000256" key="1">
    <source>
        <dbReference type="ARBA" id="ARBA00023125"/>
    </source>
</evidence>
<dbReference type="AlphaFoldDB" id="A0A5A9ZFS8"/>
<dbReference type="InterPro" id="IPR050109">
    <property type="entry name" value="HTH-type_TetR-like_transc_reg"/>
</dbReference>
<reference evidence="4 5" key="1">
    <citation type="submission" date="2019-05" db="EMBL/GenBank/DDBJ databases">
        <authorList>
            <person name="Hariharan J."/>
            <person name="Choudoir M.J."/>
            <person name="Diebold P."/>
            <person name="Panke-Buisse K."/>
            <person name="Buckley D.H."/>
        </authorList>
    </citation>
    <scope>NUCLEOTIDE SEQUENCE [LARGE SCALE GENOMIC DNA]</scope>
    <source>
        <strain evidence="4 5">SUN51</strain>
    </source>
</reference>
<dbReference type="SUPFAM" id="SSF48498">
    <property type="entry name" value="Tetracyclin repressor-like, C-terminal domain"/>
    <property type="match status" value="1"/>
</dbReference>
<evidence type="ECO:0000313" key="4">
    <source>
        <dbReference type="EMBL" id="KAA0916010.1"/>
    </source>
</evidence>
<dbReference type="Gene3D" id="1.10.357.10">
    <property type="entry name" value="Tetracycline Repressor, domain 2"/>
    <property type="match status" value="1"/>
</dbReference>
<dbReference type="Pfam" id="PF00440">
    <property type="entry name" value="TetR_N"/>
    <property type="match status" value="1"/>
</dbReference>
<dbReference type="OrthoDB" id="4726108at2"/>
<dbReference type="PANTHER" id="PTHR30328:SF54">
    <property type="entry name" value="HTH-TYPE TRANSCRIPTIONAL REPRESSOR SCO4008"/>
    <property type="match status" value="1"/>
</dbReference>
<keyword evidence="1 2" id="KW-0238">DNA-binding</keyword>
<evidence type="ECO:0000313" key="5">
    <source>
        <dbReference type="Proteomes" id="UP000324965"/>
    </source>
</evidence>
<dbReference type="Proteomes" id="UP000324965">
    <property type="component" value="Unassembled WGS sequence"/>
</dbReference>
<feature type="domain" description="HTH tetR-type" evidence="3">
    <location>
        <begin position="11"/>
        <end position="71"/>
    </location>
</feature>
<comment type="caution">
    <text evidence="4">The sequence shown here is derived from an EMBL/GenBank/DDBJ whole genome shotgun (WGS) entry which is preliminary data.</text>
</comment>
<dbReference type="InterPro" id="IPR009057">
    <property type="entry name" value="Homeodomain-like_sf"/>
</dbReference>
<dbReference type="Pfam" id="PF17926">
    <property type="entry name" value="TetR_C_21"/>
    <property type="match status" value="1"/>
</dbReference>
<feature type="DNA-binding region" description="H-T-H motif" evidence="2">
    <location>
        <begin position="34"/>
        <end position="53"/>
    </location>
</feature>
<name>A0A5A9ZFS8_9ACTN</name>
<sequence length="205" mass="22323">MYDGRMPPDATETKRRLMKAAVEEFAAHGLAGARIDRIAESAKANKRSIYMHFGTKEELFDMVVADGMSELAAAVAIDAGDLSGYACALYDRLEQRPHIRRLYLWAGLERQQPIDAEVAEYRRNVAAIRAAQEAGRIRTDIPALDLMAMVIALVISWDTASWSLKALQAEQTDQADSGHTSPAGGHRAALAAAVTTLTRQPSPST</sequence>
<dbReference type="PANTHER" id="PTHR30328">
    <property type="entry name" value="TRANSCRIPTIONAL REPRESSOR"/>
    <property type="match status" value="1"/>
</dbReference>
<dbReference type="InterPro" id="IPR001647">
    <property type="entry name" value="HTH_TetR"/>
</dbReference>
<gene>
    <name evidence="4" type="ORF">FGF04_38460</name>
</gene>
<dbReference type="GO" id="GO:0003677">
    <property type="term" value="F:DNA binding"/>
    <property type="evidence" value="ECO:0007669"/>
    <property type="project" value="UniProtKB-UniRule"/>
</dbReference>
<evidence type="ECO:0000256" key="2">
    <source>
        <dbReference type="PROSITE-ProRule" id="PRU00335"/>
    </source>
</evidence>
<dbReference type="EMBL" id="VDFC01000131">
    <property type="protein sequence ID" value="KAA0916010.1"/>
    <property type="molecule type" value="Genomic_DNA"/>
</dbReference>
<dbReference type="InterPro" id="IPR041467">
    <property type="entry name" value="Sco4008_C"/>
</dbReference>
<dbReference type="InterPro" id="IPR036271">
    <property type="entry name" value="Tet_transcr_reg_TetR-rel_C_sf"/>
</dbReference>
<dbReference type="PROSITE" id="PS50977">
    <property type="entry name" value="HTH_TETR_2"/>
    <property type="match status" value="1"/>
</dbReference>
<protein>
    <submittedName>
        <fullName evidence="4">TetR/AcrR family transcriptional regulator</fullName>
    </submittedName>
</protein>
<dbReference type="PRINTS" id="PR00455">
    <property type="entry name" value="HTHTETR"/>
</dbReference>
<keyword evidence="5" id="KW-1185">Reference proteome</keyword>